<dbReference type="InterPro" id="IPR001841">
    <property type="entry name" value="Znf_RING"/>
</dbReference>
<name>A0A6P9A0S9_THRPL</name>
<evidence type="ECO:0000259" key="6">
    <source>
        <dbReference type="PROSITE" id="PS50089"/>
    </source>
</evidence>
<dbReference type="GeneID" id="117651285"/>
<reference evidence="8" key="1">
    <citation type="submission" date="2025-08" db="UniProtKB">
        <authorList>
            <consortium name="RefSeq"/>
        </authorList>
    </citation>
    <scope>IDENTIFICATION</scope>
    <source>
        <tissue evidence="8">Total insect</tissue>
    </source>
</reference>
<dbReference type="AlphaFoldDB" id="A0A6P9A0S9"/>
<protein>
    <submittedName>
        <fullName evidence="8">E3 ubiquitin-protein ligase SIAH2-like</fullName>
    </submittedName>
</protein>
<dbReference type="GO" id="GO:0005737">
    <property type="term" value="C:cytoplasm"/>
    <property type="evidence" value="ECO:0007669"/>
    <property type="project" value="TreeGrafter"/>
</dbReference>
<dbReference type="InParanoid" id="A0A6P9A0S9"/>
<feature type="domain" description="RING-type" evidence="6">
    <location>
        <begin position="66"/>
        <end position="101"/>
    </location>
</feature>
<keyword evidence="3" id="KW-0862">Zinc</keyword>
<keyword evidence="2 4" id="KW-0863">Zinc-finger</keyword>
<dbReference type="GO" id="GO:0031624">
    <property type="term" value="F:ubiquitin conjugating enzyme binding"/>
    <property type="evidence" value="ECO:0007669"/>
    <property type="project" value="TreeGrafter"/>
</dbReference>
<gene>
    <name evidence="8" type="primary">LOC117651285</name>
</gene>
<dbReference type="PROSITE" id="PS50089">
    <property type="entry name" value="ZF_RING_2"/>
    <property type="match status" value="1"/>
</dbReference>
<dbReference type="SUPFAM" id="SSF49599">
    <property type="entry name" value="TRAF domain-like"/>
    <property type="match status" value="1"/>
</dbReference>
<dbReference type="Pfam" id="PF21362">
    <property type="entry name" value="Sina_RING"/>
    <property type="match status" value="1"/>
</dbReference>
<feature type="region of interest" description="Disordered" evidence="5">
    <location>
        <begin position="13"/>
        <end position="43"/>
    </location>
</feature>
<evidence type="ECO:0000313" key="8">
    <source>
        <dbReference type="RefSeq" id="XP_034251040.1"/>
    </source>
</evidence>
<evidence type="ECO:0000256" key="3">
    <source>
        <dbReference type="ARBA" id="ARBA00022833"/>
    </source>
</evidence>
<proteinExistence type="predicted"/>
<accession>A0A6P9A0S9</accession>
<feature type="compositionally biased region" description="Basic and acidic residues" evidence="5">
    <location>
        <begin position="17"/>
        <end position="43"/>
    </location>
</feature>
<evidence type="ECO:0000256" key="1">
    <source>
        <dbReference type="ARBA" id="ARBA00022723"/>
    </source>
</evidence>
<dbReference type="GO" id="GO:0061630">
    <property type="term" value="F:ubiquitin protein ligase activity"/>
    <property type="evidence" value="ECO:0007669"/>
    <property type="project" value="TreeGrafter"/>
</dbReference>
<dbReference type="RefSeq" id="XP_034251040.1">
    <property type="nucleotide sequence ID" value="XM_034395149.1"/>
</dbReference>
<organism evidence="8">
    <name type="scientific">Thrips palmi</name>
    <name type="common">Melon thrips</name>
    <dbReference type="NCBI Taxonomy" id="161013"/>
    <lineage>
        <taxon>Eukaryota</taxon>
        <taxon>Metazoa</taxon>
        <taxon>Ecdysozoa</taxon>
        <taxon>Arthropoda</taxon>
        <taxon>Hexapoda</taxon>
        <taxon>Insecta</taxon>
        <taxon>Pterygota</taxon>
        <taxon>Neoptera</taxon>
        <taxon>Paraneoptera</taxon>
        <taxon>Thysanoptera</taxon>
        <taxon>Terebrantia</taxon>
        <taxon>Thripoidea</taxon>
        <taxon>Thripidae</taxon>
        <taxon>Thrips</taxon>
    </lineage>
</organism>
<dbReference type="GO" id="GO:0008270">
    <property type="term" value="F:zinc ion binding"/>
    <property type="evidence" value="ECO:0007669"/>
    <property type="project" value="UniProtKB-KW"/>
</dbReference>
<dbReference type="Gene3D" id="3.30.40.10">
    <property type="entry name" value="Zinc/RING finger domain, C3HC4 (zinc finger)"/>
    <property type="match status" value="2"/>
</dbReference>
<keyword evidence="7" id="KW-1185">Reference proteome</keyword>
<dbReference type="OrthoDB" id="4788989at2759"/>
<dbReference type="PANTHER" id="PTHR45877">
    <property type="entry name" value="E3 UBIQUITIN-PROTEIN LIGASE SIAH2"/>
    <property type="match status" value="1"/>
</dbReference>
<dbReference type="GO" id="GO:0043161">
    <property type="term" value="P:proteasome-mediated ubiquitin-dependent protein catabolic process"/>
    <property type="evidence" value="ECO:0007669"/>
    <property type="project" value="TreeGrafter"/>
</dbReference>
<sequence length="345" mass="37078">MVEALARLLTALRKRPPPAEDRDDATAAKRAKLEHDGHGVEERVEAPQGVALSASEGLVALAQLECPVCVDTMESPVRQCVNGHCVCNACRTRVSSCPLCRGPLSFSTHAALDLLARTLRLRCVHEQCTASIKVPDRETHLLECQFNVGPCPLQPCPWTGPFQRVPGHCLEQHPLQTRTAALDDTVCLSKDCEGADLDKKGEAQSLMQFQPQPLAVLIGAEVFVLEVHVDELPGRVAVLSRQLSAGRLRPPPHCCTLTVRSKAKPQLVLSATVPVVAQEETLVPVVEAGRCLVLDWDAVTRLGAGLGAGRPGCGGGVTLECRVTLPPGPAAPGWLSWLADKFWPR</sequence>
<dbReference type="Proteomes" id="UP000515158">
    <property type="component" value="Unplaced"/>
</dbReference>
<evidence type="ECO:0000256" key="5">
    <source>
        <dbReference type="SAM" id="MobiDB-lite"/>
    </source>
</evidence>
<dbReference type="KEGG" id="tpal:117651285"/>
<keyword evidence="1" id="KW-0479">Metal-binding</keyword>
<dbReference type="PANTHER" id="PTHR45877:SF2">
    <property type="entry name" value="E3 UBIQUITIN-PROTEIN LIGASE SINA-RELATED"/>
    <property type="match status" value="1"/>
</dbReference>
<dbReference type="InterPro" id="IPR013083">
    <property type="entry name" value="Znf_RING/FYVE/PHD"/>
</dbReference>
<dbReference type="InterPro" id="IPR004162">
    <property type="entry name" value="SINA-like_animal"/>
</dbReference>
<evidence type="ECO:0000313" key="7">
    <source>
        <dbReference type="Proteomes" id="UP000515158"/>
    </source>
</evidence>
<dbReference type="InterPro" id="IPR049548">
    <property type="entry name" value="Sina-like_RING"/>
</dbReference>
<evidence type="ECO:0000256" key="2">
    <source>
        <dbReference type="ARBA" id="ARBA00022771"/>
    </source>
</evidence>
<dbReference type="SUPFAM" id="SSF57850">
    <property type="entry name" value="RING/U-box"/>
    <property type="match status" value="1"/>
</dbReference>
<evidence type="ECO:0000256" key="4">
    <source>
        <dbReference type="PROSITE-ProRule" id="PRU00175"/>
    </source>
</evidence>